<name>A0A502DJS5_9BURK</name>
<evidence type="ECO:0000313" key="1">
    <source>
        <dbReference type="EMBL" id="TPG25767.1"/>
    </source>
</evidence>
<protein>
    <submittedName>
        <fullName evidence="1">DUF1508 domain-containing protein</fullName>
    </submittedName>
</protein>
<dbReference type="RefSeq" id="WP_140844326.1">
    <property type="nucleotide sequence ID" value="NZ_RCZI01000004.1"/>
</dbReference>
<dbReference type="Gene3D" id="2.30.29.80">
    <property type="match status" value="1"/>
</dbReference>
<proteinExistence type="predicted"/>
<dbReference type="InterPro" id="IPR036913">
    <property type="entry name" value="YegP-like_sf"/>
</dbReference>
<organism evidence="1 2">
    <name type="scientific">Variovorax guangxiensis</name>
    <dbReference type="NCBI Taxonomy" id="1775474"/>
    <lineage>
        <taxon>Bacteria</taxon>
        <taxon>Pseudomonadati</taxon>
        <taxon>Pseudomonadota</taxon>
        <taxon>Betaproteobacteria</taxon>
        <taxon>Burkholderiales</taxon>
        <taxon>Comamonadaceae</taxon>
        <taxon>Variovorax</taxon>
    </lineage>
</organism>
<dbReference type="OrthoDB" id="8920668at2"/>
<dbReference type="AlphaFoldDB" id="A0A502DJS5"/>
<dbReference type="SUPFAM" id="SSF160113">
    <property type="entry name" value="YegP-like"/>
    <property type="match status" value="1"/>
</dbReference>
<reference evidence="1 2" key="1">
    <citation type="journal article" date="2019" name="Environ. Microbiol.">
        <title>Species interactions and distinct microbial communities in high Arctic permafrost affected cryosols are associated with the CH4 and CO2 gas fluxes.</title>
        <authorList>
            <person name="Altshuler I."/>
            <person name="Hamel J."/>
            <person name="Turney S."/>
            <person name="Magnuson E."/>
            <person name="Levesque R."/>
            <person name="Greer C."/>
            <person name="Whyte L.G."/>
        </authorList>
    </citation>
    <scope>NUCLEOTIDE SEQUENCE [LARGE SCALE GENOMIC DNA]</scope>
    <source>
        <strain evidence="1 2">S06.C</strain>
    </source>
</reference>
<accession>A0A502DJS5</accession>
<dbReference type="EMBL" id="RCZI01000004">
    <property type="protein sequence ID" value="TPG25767.1"/>
    <property type="molecule type" value="Genomic_DNA"/>
</dbReference>
<dbReference type="Proteomes" id="UP000319212">
    <property type="component" value="Unassembled WGS sequence"/>
</dbReference>
<gene>
    <name evidence="1" type="ORF">EAH82_15195</name>
</gene>
<comment type="caution">
    <text evidence="1">The sequence shown here is derived from an EMBL/GenBank/DDBJ whole genome shotgun (WGS) entry which is preliminary data.</text>
</comment>
<evidence type="ECO:0000313" key="2">
    <source>
        <dbReference type="Proteomes" id="UP000319212"/>
    </source>
</evidence>
<sequence>MKFVVIPELRGRWIWELKDDDGRTLSRSTMSYGDREQALKVIQAMRRAVLKAPIIDPLGGLCEDPAAPGTGLAKPSANNKK</sequence>